<evidence type="ECO:0000313" key="2">
    <source>
        <dbReference type="EMBL" id="NQX31315.1"/>
    </source>
</evidence>
<comment type="caution">
    <text evidence="2">The sequence shown here is derived from an EMBL/GenBank/DDBJ whole genome shotgun (WGS) entry which is preliminary data.</text>
</comment>
<protein>
    <submittedName>
        <fullName evidence="2">N-acetylmuramoyl-L-alanine amidase</fullName>
    </submittedName>
</protein>
<dbReference type="Gene3D" id="3.40.630.40">
    <property type="entry name" value="Zn-dependent exopeptidases"/>
    <property type="match status" value="1"/>
</dbReference>
<organism evidence="2 3">
    <name type="scientific">Pedobacter boryungensis</name>
    <dbReference type="NCBI Taxonomy" id="869962"/>
    <lineage>
        <taxon>Bacteria</taxon>
        <taxon>Pseudomonadati</taxon>
        <taxon>Bacteroidota</taxon>
        <taxon>Sphingobacteriia</taxon>
        <taxon>Sphingobacteriales</taxon>
        <taxon>Sphingobacteriaceae</taxon>
        <taxon>Pedobacter</taxon>
    </lineage>
</organism>
<reference evidence="2 3" key="1">
    <citation type="submission" date="2020-05" db="EMBL/GenBank/DDBJ databases">
        <title>Description of Pedobacter foliorum sp. nov.</title>
        <authorList>
            <person name="Qi S."/>
            <person name="Carlier A."/>
            <person name="Cnockaert M."/>
            <person name="Vandamme P."/>
        </authorList>
    </citation>
    <scope>NUCLEOTIDE SEQUENCE [LARGE SCALE GENOMIC DNA]</scope>
    <source>
        <strain evidence="2 3">LMG 31300</strain>
    </source>
</reference>
<gene>
    <name evidence="2" type="ORF">HQN85_06245</name>
</gene>
<accession>A0ABX2DBC1</accession>
<evidence type="ECO:0000259" key="1">
    <source>
        <dbReference type="Pfam" id="PF01520"/>
    </source>
</evidence>
<evidence type="ECO:0000313" key="3">
    <source>
        <dbReference type="Proteomes" id="UP000762110"/>
    </source>
</evidence>
<sequence length="242" mass="26991">MKKLILPLFLIVLLSSFTIHRLHKNKAVIIWQPSHQTDTGVDFSEAATCNAIIEAAMATKPKLKEYKVWSLNKEGVHHNNMGSNTVIEHTSAVIDGKISGYAYELQESNKKKPDVFIAVHNNGGTKRHAIWGFIHEGDLYEADNKELAARLIAAVSKVTDLENRGVQLDSSTGRNDYICKTTGKRGFYSLDENVNTAKYRVLLEVGDNGVSKAFLENPVNQKKIGEAIKTELAKWLTEKNLN</sequence>
<dbReference type="EMBL" id="JABMKV010000001">
    <property type="protein sequence ID" value="NQX31315.1"/>
    <property type="molecule type" value="Genomic_DNA"/>
</dbReference>
<dbReference type="InterPro" id="IPR002508">
    <property type="entry name" value="MurNAc-LAA_cat"/>
</dbReference>
<dbReference type="RefSeq" id="WP_173270101.1">
    <property type="nucleotide sequence ID" value="NZ_JABMKV010000001.1"/>
</dbReference>
<name>A0ABX2DBC1_9SPHI</name>
<dbReference type="SUPFAM" id="SSF53187">
    <property type="entry name" value="Zn-dependent exopeptidases"/>
    <property type="match status" value="1"/>
</dbReference>
<keyword evidence="3" id="KW-1185">Reference proteome</keyword>
<dbReference type="Proteomes" id="UP000762110">
    <property type="component" value="Unassembled WGS sequence"/>
</dbReference>
<proteinExistence type="predicted"/>
<dbReference type="Pfam" id="PF01520">
    <property type="entry name" value="Amidase_3"/>
    <property type="match status" value="1"/>
</dbReference>
<feature type="domain" description="MurNAc-LAA" evidence="1">
    <location>
        <begin position="108"/>
        <end position="231"/>
    </location>
</feature>